<proteinExistence type="predicted"/>
<accession>A0ABR7NF53</accession>
<reference evidence="1 2" key="1">
    <citation type="submission" date="2020-08" db="EMBL/GenBank/DDBJ databases">
        <title>Genome public.</title>
        <authorList>
            <person name="Liu C."/>
            <person name="Sun Q."/>
        </authorList>
    </citation>
    <scope>NUCLEOTIDE SEQUENCE [LARGE SCALE GENOMIC DNA]</scope>
    <source>
        <strain evidence="1 2">BX1</strain>
    </source>
</reference>
<dbReference type="EMBL" id="JACRTB010000001">
    <property type="protein sequence ID" value="MBC8574825.1"/>
    <property type="molecule type" value="Genomic_DNA"/>
</dbReference>
<dbReference type="Proteomes" id="UP000658131">
    <property type="component" value="Unassembled WGS sequence"/>
</dbReference>
<name>A0ABR7NF53_9FIRM</name>
<gene>
    <name evidence="1" type="ORF">H8717_00150</name>
</gene>
<protein>
    <submittedName>
        <fullName evidence="1">Uncharacterized protein</fullName>
    </submittedName>
</protein>
<sequence length="57" mass="6528">MPDYQKFYHIMFNAATDALEALENGEERYAAALLANAQHRCEEEYLRAADELSAQPH</sequence>
<organism evidence="1 2">
    <name type="scientific">Yanshouia hominis</name>
    <dbReference type="NCBI Taxonomy" id="2763673"/>
    <lineage>
        <taxon>Bacteria</taxon>
        <taxon>Bacillati</taxon>
        <taxon>Bacillota</taxon>
        <taxon>Clostridia</taxon>
        <taxon>Eubacteriales</taxon>
        <taxon>Oscillospiraceae</taxon>
        <taxon>Yanshouia</taxon>
    </lineage>
</organism>
<keyword evidence="2" id="KW-1185">Reference proteome</keyword>
<comment type="caution">
    <text evidence="1">The sequence shown here is derived from an EMBL/GenBank/DDBJ whole genome shotgun (WGS) entry which is preliminary data.</text>
</comment>
<evidence type="ECO:0000313" key="1">
    <source>
        <dbReference type="EMBL" id="MBC8574825.1"/>
    </source>
</evidence>
<evidence type="ECO:0000313" key="2">
    <source>
        <dbReference type="Proteomes" id="UP000658131"/>
    </source>
</evidence>
<dbReference type="RefSeq" id="WP_262398522.1">
    <property type="nucleotide sequence ID" value="NZ_JACRTB010000001.1"/>
</dbReference>